<evidence type="ECO:0000313" key="3">
    <source>
        <dbReference type="Proteomes" id="UP000029879"/>
    </source>
</evidence>
<sequence>MDAPRSVLLASNYQAWPEAFNGQAYALLNVVRNLEHAQLLCPPAADYTSGRGVTPSVSYLVNELAYRSVSALRRLSGRPALSNAQPQRLDRDYDLFFYVCQFPKELSTLARIDSWHQRCQLRAVYLLETWPELLHSQKAELQVLDQFDHVFVLNASCVDALQQYTRTPVSFLASACDTVLATPVPRPPQRCIDVLSIGRRMPQVHAQLLDHARSHPEFFYLHDALRGGAVPDWSAHRLQSASMIKRAKFFMAHDFTVDTAGVFKGVQKQALATRYFEGAAGGAVIVGSAQRCPEFGQFFDWEDAVIELPPALDDIGAFLQELEQQTDRLARARVHNTVQSLRRHDWAHRWAQVLDTLQLPRPPLLAERIALLDSLAAMAEHAASPPTLAMSLTA</sequence>
<gene>
    <name evidence="2" type="ORF">NC00_09455</name>
</gene>
<reference evidence="2 3" key="1">
    <citation type="submission" date="2014-10" db="EMBL/GenBank/DDBJ databases">
        <title>Genome sequence of a Xanthomonas strain that is pathogenic on beans.</title>
        <authorList>
            <person name="Aritua V."/>
            <person name="Sapp M."/>
            <person name="Harrison J."/>
            <person name="Smith J."/>
            <person name="Studholme D."/>
        </authorList>
    </citation>
    <scope>NUCLEOTIDE SEQUENCE [LARGE SCALE GENOMIC DNA]</scope>
    <source>
        <strain evidence="2 3">Nyagatare</strain>
    </source>
</reference>
<proteinExistence type="predicted"/>
<evidence type="ECO:0000313" key="2">
    <source>
        <dbReference type="EMBL" id="KGK58016.1"/>
    </source>
</evidence>
<organism evidence="2 3">
    <name type="scientific">Xanthomonas cannabis pv. phaseoli</name>
    <dbReference type="NCBI Taxonomy" id="1885902"/>
    <lineage>
        <taxon>Bacteria</taxon>
        <taxon>Pseudomonadati</taxon>
        <taxon>Pseudomonadota</taxon>
        <taxon>Gammaproteobacteria</taxon>
        <taxon>Lysobacterales</taxon>
        <taxon>Lysobacteraceae</taxon>
        <taxon>Xanthomonas</taxon>
    </lineage>
</organism>
<comment type="caution">
    <text evidence="2">The sequence shown here is derived from an EMBL/GenBank/DDBJ whole genome shotgun (WGS) entry which is preliminary data.</text>
</comment>
<dbReference type="Proteomes" id="UP000029879">
    <property type="component" value="Unassembled WGS sequence"/>
</dbReference>
<accession>A0AB34P9K9</accession>
<feature type="domain" description="Spore protein YkvP/CgeB glycosyl transferase-like" evidence="1">
    <location>
        <begin position="208"/>
        <end position="355"/>
    </location>
</feature>
<dbReference type="InterPro" id="IPR055259">
    <property type="entry name" value="YkvP/CgeB_Glyco_trans-like"/>
</dbReference>
<dbReference type="Pfam" id="PF13524">
    <property type="entry name" value="Glyco_trans_1_2"/>
    <property type="match status" value="1"/>
</dbReference>
<dbReference type="RefSeq" id="WP_047695136.1">
    <property type="nucleotide sequence ID" value="NZ_KN265483.1"/>
</dbReference>
<dbReference type="AlphaFoldDB" id="A0AB34P9K9"/>
<protein>
    <recommendedName>
        <fullName evidence="1">Spore protein YkvP/CgeB glycosyl transferase-like domain-containing protein</fullName>
    </recommendedName>
</protein>
<dbReference type="EMBL" id="JRQI01000030">
    <property type="protein sequence ID" value="KGK58016.1"/>
    <property type="molecule type" value="Genomic_DNA"/>
</dbReference>
<name>A0AB34P9K9_9XANT</name>
<evidence type="ECO:0000259" key="1">
    <source>
        <dbReference type="Pfam" id="PF13524"/>
    </source>
</evidence>